<dbReference type="OrthoDB" id="7315605at2"/>
<keyword evidence="1" id="KW-0479">Metal-binding</keyword>
<keyword evidence="6" id="KW-1185">Reference proteome</keyword>
<dbReference type="Gene3D" id="3.40.50.12780">
    <property type="entry name" value="N-terminal domain of ligase-like"/>
    <property type="match status" value="1"/>
</dbReference>
<feature type="domain" description="AMP-binding enzyme C-terminal" evidence="4">
    <location>
        <begin position="436"/>
        <end position="511"/>
    </location>
</feature>
<comment type="caution">
    <text evidence="5">The sequence shown here is derived from an EMBL/GenBank/DDBJ whole genome shotgun (WGS) entry which is preliminary data.</text>
</comment>
<dbReference type="SUPFAM" id="SSF56801">
    <property type="entry name" value="Acetyl-CoA synthetase-like"/>
    <property type="match status" value="1"/>
</dbReference>
<evidence type="ECO:0000256" key="2">
    <source>
        <dbReference type="SAM" id="Phobius"/>
    </source>
</evidence>
<dbReference type="Pfam" id="PF00501">
    <property type="entry name" value="AMP-binding"/>
    <property type="match status" value="1"/>
</dbReference>
<dbReference type="GO" id="GO:0046872">
    <property type="term" value="F:metal ion binding"/>
    <property type="evidence" value="ECO:0007669"/>
    <property type="project" value="UniProtKB-KW"/>
</dbReference>
<keyword evidence="2" id="KW-0812">Transmembrane</keyword>
<dbReference type="AlphaFoldDB" id="A0A506U352"/>
<dbReference type="Proteomes" id="UP000320314">
    <property type="component" value="Unassembled WGS sequence"/>
</dbReference>
<feature type="transmembrane region" description="Helical" evidence="2">
    <location>
        <begin position="89"/>
        <end position="108"/>
    </location>
</feature>
<protein>
    <submittedName>
        <fullName evidence="5">AMP-binding protein</fullName>
    </submittedName>
</protein>
<keyword evidence="2" id="KW-0472">Membrane</keyword>
<dbReference type="Gene3D" id="3.30.300.30">
    <property type="match status" value="1"/>
</dbReference>
<reference evidence="5 6" key="1">
    <citation type="submission" date="2019-06" db="EMBL/GenBank/DDBJ databases">
        <authorList>
            <person name="Li M."/>
        </authorList>
    </citation>
    <scope>NUCLEOTIDE SEQUENCE [LARGE SCALE GENOMIC DNA]</scope>
    <source>
        <strain evidence="5 6">BGMRC6574</strain>
    </source>
</reference>
<evidence type="ECO:0000256" key="1">
    <source>
        <dbReference type="ARBA" id="ARBA00022723"/>
    </source>
</evidence>
<name>A0A506U352_9HYPH</name>
<dbReference type="InterPro" id="IPR050237">
    <property type="entry name" value="ATP-dep_AMP-bd_enzyme"/>
</dbReference>
<evidence type="ECO:0000313" key="6">
    <source>
        <dbReference type="Proteomes" id="UP000320314"/>
    </source>
</evidence>
<dbReference type="Pfam" id="PF13193">
    <property type="entry name" value="AMP-binding_C"/>
    <property type="match status" value="1"/>
</dbReference>
<sequence length="537" mass="58377">MRPRASRRRPSEPGAAVLIDDLKPAAHRVLPRLLQTQAAHDGDRPFIEIGEARWSFAEAAAVAAASARMLDEADVKPGDRVALMVSNRAEFLTVFFGCAWLGAVVVPINTASRGAQLQHILENCGARLMVIEEAFAECLETLDRDVLALEDIWWIGEAGLAATPTHGGGEPAPADLKPGDLAAIIYTSGTTGPSKGVCCSHAHLVWWGANTARILDLSEGERLYTTLPLFHVNALNTVYQALLTGSTVIVGRKFSASGLWPALVENRASVTYLLGAMVPILLSRPEGEYDRAHHVRLALGPGVPARFHEPFRKRFGFELIEGYGSTETNFVIASRPGEAPTGAMGHVREGFDARIVDENDDECAAGQAGELLLRADEPYAFSSGYFAMPEKTVEAWRNLWFHTGDRVVRETDGSLRFVDRMKDAIRRRGENISSYEVEQVLLALPMVAAAAVFPVPSDMAEDEVMAALVPAADAKIDAAEVIAFCKARLSYFAIPRFIDIVEALPTTENGKVRKVALRERGVTDATWDREAAGIPVR</sequence>
<dbReference type="PANTHER" id="PTHR43767">
    <property type="entry name" value="LONG-CHAIN-FATTY-ACID--COA LIGASE"/>
    <property type="match status" value="1"/>
</dbReference>
<gene>
    <name evidence="5" type="ORF">FJU11_15195</name>
</gene>
<keyword evidence="2" id="KW-1133">Transmembrane helix</keyword>
<evidence type="ECO:0000313" key="5">
    <source>
        <dbReference type="EMBL" id="TPW26297.1"/>
    </source>
</evidence>
<dbReference type="InterPro" id="IPR020845">
    <property type="entry name" value="AMP-binding_CS"/>
</dbReference>
<feature type="domain" description="AMP-dependent synthetase/ligase" evidence="3">
    <location>
        <begin position="34"/>
        <end position="376"/>
    </location>
</feature>
<dbReference type="NCBIfam" id="NF004808">
    <property type="entry name" value="PRK06155.1"/>
    <property type="match status" value="1"/>
</dbReference>
<dbReference type="EMBL" id="VHLH01000032">
    <property type="protein sequence ID" value="TPW26297.1"/>
    <property type="molecule type" value="Genomic_DNA"/>
</dbReference>
<proteinExistence type="predicted"/>
<dbReference type="PANTHER" id="PTHR43767:SF1">
    <property type="entry name" value="NONRIBOSOMAL PEPTIDE SYNTHASE PES1 (EUROFUNG)-RELATED"/>
    <property type="match status" value="1"/>
</dbReference>
<dbReference type="InterPro" id="IPR045851">
    <property type="entry name" value="AMP-bd_C_sf"/>
</dbReference>
<organism evidence="5 6">
    <name type="scientific">Pararhizobium mangrovi</name>
    <dbReference type="NCBI Taxonomy" id="2590452"/>
    <lineage>
        <taxon>Bacteria</taxon>
        <taxon>Pseudomonadati</taxon>
        <taxon>Pseudomonadota</taxon>
        <taxon>Alphaproteobacteria</taxon>
        <taxon>Hyphomicrobiales</taxon>
        <taxon>Rhizobiaceae</taxon>
        <taxon>Rhizobium/Agrobacterium group</taxon>
        <taxon>Pararhizobium</taxon>
    </lineage>
</organism>
<dbReference type="InterPro" id="IPR042099">
    <property type="entry name" value="ANL_N_sf"/>
</dbReference>
<dbReference type="PROSITE" id="PS00455">
    <property type="entry name" value="AMP_BINDING"/>
    <property type="match status" value="1"/>
</dbReference>
<evidence type="ECO:0000259" key="4">
    <source>
        <dbReference type="Pfam" id="PF13193"/>
    </source>
</evidence>
<dbReference type="InterPro" id="IPR025110">
    <property type="entry name" value="AMP-bd_C"/>
</dbReference>
<accession>A0A506U352</accession>
<evidence type="ECO:0000259" key="3">
    <source>
        <dbReference type="Pfam" id="PF00501"/>
    </source>
</evidence>
<dbReference type="GO" id="GO:0016878">
    <property type="term" value="F:acid-thiol ligase activity"/>
    <property type="evidence" value="ECO:0007669"/>
    <property type="project" value="UniProtKB-ARBA"/>
</dbReference>
<dbReference type="InterPro" id="IPR000873">
    <property type="entry name" value="AMP-dep_synth/lig_dom"/>
</dbReference>